<dbReference type="GO" id="GO:0016787">
    <property type="term" value="F:hydrolase activity"/>
    <property type="evidence" value="ECO:0007669"/>
    <property type="project" value="UniProtKB-KW"/>
</dbReference>
<dbReference type="Pfam" id="PF00227">
    <property type="entry name" value="Proteasome"/>
    <property type="match status" value="1"/>
</dbReference>
<dbReference type="PANTHER" id="PTHR32194">
    <property type="entry name" value="METALLOPROTEASE TLDD"/>
    <property type="match status" value="1"/>
</dbReference>
<comment type="subunit">
    <text evidence="3">Component of the proteasome complex.</text>
</comment>
<dbReference type="PROSITE" id="PS00854">
    <property type="entry name" value="PROTEASOME_BETA_1"/>
    <property type="match status" value="1"/>
</dbReference>
<comment type="subcellular location">
    <subcellularLocation>
        <location evidence="3">Cytoplasm</location>
    </subcellularLocation>
    <subcellularLocation>
        <location evidence="3">Nucleus</location>
    </subcellularLocation>
</comment>
<dbReference type="Proteomes" id="UP000673691">
    <property type="component" value="Unassembled WGS sequence"/>
</dbReference>
<evidence type="ECO:0000313" key="5">
    <source>
        <dbReference type="Proteomes" id="UP000673691"/>
    </source>
</evidence>
<dbReference type="GO" id="GO:0019774">
    <property type="term" value="C:proteasome core complex, beta-subunit complex"/>
    <property type="evidence" value="ECO:0007669"/>
    <property type="project" value="UniProtKB-ARBA"/>
</dbReference>
<comment type="caution">
    <text evidence="4">The sequence shown here is derived from an EMBL/GenBank/DDBJ whole genome shotgun (WGS) entry which is preliminary data.</text>
</comment>
<keyword evidence="3" id="KW-0539">Nucleus</keyword>
<sequence>MLFFEKRLTVWDAVDYVSSAFLPWVRFVRFTSVPAPGRVTVATRVYVRTRHYNGGAVLAMVGKDCVAIGCDKRLGVQALTVSTEFPKVFKVHDRLFFGLAGLASDVATVHEQIRFKTNMYKLQENRDIEPKTLGHLISSTLYERRLEVVAPLIADFLLRFGPYFIEPVIAGIDKHGKPFICSADLIGCLNFAKDFVVAGVPSPNLFGMCEGLWEEGLVGRILCSSIRPFVLVSSEDLTICSRRARRRFLTPSTEMRSAGGAASFTSCKYIPGASEDAVGACTLTMGICHFASARKRESLPAI</sequence>
<comment type="function">
    <text evidence="3">Component of the proteasome, a multicatalytic proteinase complex which is characterized by its ability to cleave peptides with Arg, Phe, Tyr, Leu, and Glu adjacent to the leaving group at neutral or slightly basic pH. The proteasome has an ATP-dependent proteolytic activity.</text>
</comment>
<comment type="similarity">
    <text evidence="3">Belongs to the peptidase T1B family.</text>
</comment>
<keyword evidence="2 3" id="KW-0647">Proteasome</keyword>
<dbReference type="OrthoDB" id="204949at2759"/>
<evidence type="ECO:0000256" key="1">
    <source>
        <dbReference type="ARBA" id="ARBA00022490"/>
    </source>
</evidence>
<name>A0A8H7ZR46_9FUNG</name>
<dbReference type="Gene3D" id="3.60.20.10">
    <property type="entry name" value="Glutamine Phosphoribosylpyrophosphate, subunit 1, domain 1"/>
    <property type="match status" value="1"/>
</dbReference>
<evidence type="ECO:0000256" key="3">
    <source>
        <dbReference type="RuleBase" id="RU004203"/>
    </source>
</evidence>
<dbReference type="AlphaFoldDB" id="A0A8H7ZR46"/>
<proteinExistence type="inferred from homology"/>
<keyword evidence="1 3" id="KW-0963">Cytoplasm</keyword>
<dbReference type="EMBL" id="JAEFCI010009868">
    <property type="protein sequence ID" value="KAG5457548.1"/>
    <property type="molecule type" value="Genomic_DNA"/>
</dbReference>
<reference evidence="4 5" key="1">
    <citation type="journal article" name="Sci. Rep.">
        <title>Genome-scale phylogenetic analyses confirm Olpidium as the closest living zoosporic fungus to the non-flagellated, terrestrial fungi.</title>
        <authorList>
            <person name="Chang Y."/>
            <person name="Rochon D."/>
            <person name="Sekimoto S."/>
            <person name="Wang Y."/>
            <person name="Chovatia M."/>
            <person name="Sandor L."/>
            <person name="Salamov A."/>
            <person name="Grigoriev I.V."/>
            <person name="Stajich J.E."/>
            <person name="Spatafora J.W."/>
        </authorList>
    </citation>
    <scope>NUCLEOTIDE SEQUENCE [LARGE SCALE GENOMIC DNA]</scope>
    <source>
        <strain evidence="4">S191</strain>
    </source>
</reference>
<evidence type="ECO:0000256" key="2">
    <source>
        <dbReference type="ARBA" id="ARBA00022942"/>
    </source>
</evidence>
<protein>
    <recommendedName>
        <fullName evidence="3">Proteasome subunit beta</fullName>
    </recommendedName>
</protein>
<keyword evidence="5" id="KW-1185">Reference proteome</keyword>
<dbReference type="SUPFAM" id="SSF56235">
    <property type="entry name" value="N-terminal nucleophile aminohydrolases (Ntn hydrolases)"/>
    <property type="match status" value="1"/>
</dbReference>
<dbReference type="InterPro" id="IPR001353">
    <property type="entry name" value="Proteasome_sua/b"/>
</dbReference>
<dbReference type="InterPro" id="IPR029055">
    <property type="entry name" value="Ntn_hydrolases_N"/>
</dbReference>
<evidence type="ECO:0000313" key="4">
    <source>
        <dbReference type="EMBL" id="KAG5457548.1"/>
    </source>
</evidence>
<gene>
    <name evidence="4" type="ORF">BJ554DRAFT_2397</name>
</gene>
<organism evidence="4 5">
    <name type="scientific">Olpidium bornovanus</name>
    <dbReference type="NCBI Taxonomy" id="278681"/>
    <lineage>
        <taxon>Eukaryota</taxon>
        <taxon>Fungi</taxon>
        <taxon>Fungi incertae sedis</taxon>
        <taxon>Olpidiomycota</taxon>
        <taxon>Olpidiomycotina</taxon>
        <taxon>Olpidiomycetes</taxon>
        <taxon>Olpidiales</taxon>
        <taxon>Olpidiaceae</taxon>
        <taxon>Olpidium</taxon>
    </lineage>
</organism>
<dbReference type="PANTHER" id="PTHR32194:SF10">
    <property type="entry name" value="PROTEASOME SUBUNIT BETA TYPE-3"/>
    <property type="match status" value="1"/>
</dbReference>
<dbReference type="GO" id="GO:0051603">
    <property type="term" value="P:proteolysis involved in protein catabolic process"/>
    <property type="evidence" value="ECO:0007669"/>
    <property type="project" value="InterPro"/>
</dbReference>
<dbReference type="InterPro" id="IPR023333">
    <property type="entry name" value="Proteasome_suB-type"/>
</dbReference>
<dbReference type="GO" id="GO:0005737">
    <property type="term" value="C:cytoplasm"/>
    <property type="evidence" value="ECO:0007669"/>
    <property type="project" value="UniProtKB-SubCell"/>
</dbReference>
<accession>A0A8H7ZR46</accession>
<dbReference type="InterPro" id="IPR016050">
    <property type="entry name" value="Proteasome_bsu_CS"/>
</dbReference>
<dbReference type="GO" id="GO:0005634">
    <property type="term" value="C:nucleus"/>
    <property type="evidence" value="ECO:0007669"/>
    <property type="project" value="UniProtKB-SubCell"/>
</dbReference>